<accession>A0ACB0IXJ3</accession>
<dbReference type="Proteomes" id="UP001177021">
    <property type="component" value="Unassembled WGS sequence"/>
</dbReference>
<keyword evidence="2" id="KW-1185">Reference proteome</keyword>
<evidence type="ECO:0000313" key="1">
    <source>
        <dbReference type="EMBL" id="CAJ2637334.1"/>
    </source>
</evidence>
<sequence length="108" mass="11884">MKEYGDNDNKLDLAVSILRTKVTSERTRLIVVVIIDGESTKKVTSGGKRGERVAVVQFSQLRLFVFVFVFFYMLEFVGGCDAHARDRSGDQNGGLISVCEVTVAPPLA</sequence>
<protein>
    <submittedName>
        <fullName evidence="1">Uncharacterized protein</fullName>
    </submittedName>
</protein>
<name>A0ACB0IXJ3_TRIPR</name>
<gene>
    <name evidence="1" type="ORF">MILVUS5_LOCUS7703</name>
</gene>
<dbReference type="EMBL" id="CASHSV030000013">
    <property type="protein sequence ID" value="CAJ2637334.1"/>
    <property type="molecule type" value="Genomic_DNA"/>
</dbReference>
<comment type="caution">
    <text evidence="1">The sequence shown here is derived from an EMBL/GenBank/DDBJ whole genome shotgun (WGS) entry which is preliminary data.</text>
</comment>
<evidence type="ECO:0000313" key="2">
    <source>
        <dbReference type="Proteomes" id="UP001177021"/>
    </source>
</evidence>
<organism evidence="1 2">
    <name type="scientific">Trifolium pratense</name>
    <name type="common">Red clover</name>
    <dbReference type="NCBI Taxonomy" id="57577"/>
    <lineage>
        <taxon>Eukaryota</taxon>
        <taxon>Viridiplantae</taxon>
        <taxon>Streptophyta</taxon>
        <taxon>Embryophyta</taxon>
        <taxon>Tracheophyta</taxon>
        <taxon>Spermatophyta</taxon>
        <taxon>Magnoliopsida</taxon>
        <taxon>eudicotyledons</taxon>
        <taxon>Gunneridae</taxon>
        <taxon>Pentapetalae</taxon>
        <taxon>rosids</taxon>
        <taxon>fabids</taxon>
        <taxon>Fabales</taxon>
        <taxon>Fabaceae</taxon>
        <taxon>Papilionoideae</taxon>
        <taxon>50 kb inversion clade</taxon>
        <taxon>NPAAA clade</taxon>
        <taxon>Hologalegina</taxon>
        <taxon>IRL clade</taxon>
        <taxon>Trifolieae</taxon>
        <taxon>Trifolium</taxon>
    </lineage>
</organism>
<proteinExistence type="predicted"/>
<reference evidence="1" key="1">
    <citation type="submission" date="2023-10" db="EMBL/GenBank/DDBJ databases">
        <authorList>
            <person name="Rodriguez Cubillos JULIANA M."/>
            <person name="De Vega J."/>
        </authorList>
    </citation>
    <scope>NUCLEOTIDE SEQUENCE</scope>
</reference>